<dbReference type="Pfam" id="PF13450">
    <property type="entry name" value="NAD_binding_8"/>
    <property type="match status" value="1"/>
</dbReference>
<proteinExistence type="inferred from homology"/>
<dbReference type="AlphaFoldDB" id="A0A0F8VDM1"/>
<dbReference type="InterPro" id="IPR017900">
    <property type="entry name" value="4Fe4S_Fe_S_CS"/>
</dbReference>
<dbReference type="PANTHER" id="PTHR43498:SF1">
    <property type="entry name" value="COB--COM HETERODISULFIDE REDUCTASE IRON-SULFUR SUBUNIT A"/>
    <property type="match status" value="1"/>
</dbReference>
<keyword evidence="6" id="KW-0560">Oxidoreductase</keyword>
<comment type="similarity">
    <text evidence="2">Belongs to the HdrA family.</text>
</comment>
<feature type="domain" description="4Fe-4S ferredoxin-type" evidence="9">
    <location>
        <begin position="616"/>
        <end position="643"/>
    </location>
</feature>
<sequence>MVETKKEVIQNDEKIPRIAVFVCQWGLNIAEIIDTKALFEFSKTLPNVVAAVDYISLWTEPGAVYIKEIIIENNANRLVVAACTPRTHEPVFKSVLESMNIDSSYLEFANIREHSSFVHKQDKRGAQNVAEDAIRSAVARATVLEKILIKEVDITKKALIIGGGVAGLSAGIDLAEEGFEVHLVETSPTIGGKMAKLDRTFPTDDCSIWILGPVMLQSARTSGLNLYTYSEVEDVSGFVGNFSVKIRKRARYVNKDCNGCGACFEVCPAYGYNEFNEGMDSRRAIYVAFAQAVPFLAQIDMTRCIKCDLCKGACELDAIDFDQKDEIIEIIVGSIIVATGWDEFEPPIGYLGYNKYPNVITQLKLERMLAPNGPTVGHLVRPSDGKEPKSVLFIQCVGSRDLNMNTYCSSGVCCMITIKNSKLIKQHSPEIDITVAYIDMRAAGKDYEEYFTASRKEGIKYIRTNISRIKEDTETRNLKIVMQNTLSSSGLKELEYDLVILSASIVPARGIEKIQKILKLETSQDGFFKEFHARLNPIDTKIPGIALAGVSQGPKSIVESIAHGRAAASSLARLMIKDKYRILLIRASVDKERCAKCGLCELNCPYNAITQMDDGAEVNEILCRGCGTCLANCPSEAITLRYYREPQYEKQIDAILEEI</sequence>
<feature type="domain" description="4Fe-4S ferredoxin-type" evidence="9">
    <location>
        <begin position="585"/>
        <end position="615"/>
    </location>
</feature>
<dbReference type="Gene3D" id="3.50.50.60">
    <property type="entry name" value="FAD/NAD(P)-binding domain"/>
    <property type="match status" value="1"/>
</dbReference>
<keyword evidence="5" id="KW-0274">FAD</keyword>
<name>A0A0F8VDM1_9ZZZZ</name>
<feature type="domain" description="4Fe-4S ferredoxin-type" evidence="9">
    <location>
        <begin position="295"/>
        <end position="324"/>
    </location>
</feature>
<keyword evidence="5" id="KW-0285">Flavoprotein</keyword>
<organism evidence="10">
    <name type="scientific">marine sediment metagenome</name>
    <dbReference type="NCBI Taxonomy" id="412755"/>
    <lineage>
        <taxon>unclassified sequences</taxon>
        <taxon>metagenomes</taxon>
        <taxon>ecological metagenomes</taxon>
    </lineage>
</organism>
<evidence type="ECO:0000256" key="7">
    <source>
        <dbReference type="ARBA" id="ARBA00023004"/>
    </source>
</evidence>
<keyword evidence="4" id="KW-0479">Metal-binding</keyword>
<dbReference type="EMBL" id="LAZR01070317">
    <property type="protein sequence ID" value="KKK42613.1"/>
    <property type="molecule type" value="Genomic_DNA"/>
</dbReference>
<dbReference type="SUPFAM" id="SSF51905">
    <property type="entry name" value="FAD/NAD(P)-binding domain"/>
    <property type="match status" value="1"/>
</dbReference>
<evidence type="ECO:0000256" key="1">
    <source>
        <dbReference type="ARBA" id="ARBA00001974"/>
    </source>
</evidence>
<keyword evidence="3" id="KW-0004">4Fe-4S</keyword>
<comment type="caution">
    <text evidence="10">The sequence shown here is derived from an EMBL/GenBank/DDBJ whole genome shotgun (WGS) entry which is preliminary data.</text>
</comment>
<dbReference type="InterPro" id="IPR017896">
    <property type="entry name" value="4Fe4S_Fe-S-bd"/>
</dbReference>
<dbReference type="Gene3D" id="3.30.70.3270">
    <property type="match status" value="1"/>
</dbReference>
<accession>A0A0F8VDM1</accession>
<evidence type="ECO:0000313" key="10">
    <source>
        <dbReference type="EMBL" id="KKK42613.1"/>
    </source>
</evidence>
<keyword evidence="7" id="KW-0408">Iron</keyword>
<dbReference type="Pfam" id="PF13187">
    <property type="entry name" value="Fer4_9"/>
    <property type="match status" value="2"/>
</dbReference>
<evidence type="ECO:0000256" key="2">
    <source>
        <dbReference type="ARBA" id="ARBA00006561"/>
    </source>
</evidence>
<evidence type="ECO:0000256" key="6">
    <source>
        <dbReference type="ARBA" id="ARBA00023002"/>
    </source>
</evidence>
<dbReference type="InterPro" id="IPR039650">
    <property type="entry name" value="HdrA-like"/>
</dbReference>
<evidence type="ECO:0000256" key="3">
    <source>
        <dbReference type="ARBA" id="ARBA00022485"/>
    </source>
</evidence>
<feature type="domain" description="4Fe-4S ferredoxin-type" evidence="9">
    <location>
        <begin position="249"/>
        <end position="278"/>
    </location>
</feature>
<evidence type="ECO:0000256" key="8">
    <source>
        <dbReference type="ARBA" id="ARBA00023014"/>
    </source>
</evidence>
<reference evidence="10" key="1">
    <citation type="journal article" date="2015" name="Nature">
        <title>Complex archaea that bridge the gap between prokaryotes and eukaryotes.</title>
        <authorList>
            <person name="Spang A."/>
            <person name="Saw J.H."/>
            <person name="Jorgensen S.L."/>
            <person name="Zaremba-Niedzwiedzka K."/>
            <person name="Martijn J."/>
            <person name="Lind A.E."/>
            <person name="van Eijk R."/>
            <person name="Schleper C."/>
            <person name="Guy L."/>
            <person name="Ettema T.J."/>
        </authorList>
    </citation>
    <scope>NUCLEOTIDE SEQUENCE</scope>
</reference>
<evidence type="ECO:0000259" key="9">
    <source>
        <dbReference type="PROSITE" id="PS51379"/>
    </source>
</evidence>
<dbReference type="InterPro" id="IPR036188">
    <property type="entry name" value="FAD/NAD-bd_sf"/>
</dbReference>
<protein>
    <recommendedName>
        <fullName evidence="9">4Fe-4S ferredoxin-type domain-containing protein</fullName>
    </recommendedName>
</protein>
<gene>
    <name evidence="10" type="ORF">LCGC14_1319350</name>
</gene>
<comment type="cofactor">
    <cofactor evidence="1">
        <name>FAD</name>
        <dbReference type="ChEBI" id="CHEBI:57692"/>
    </cofactor>
</comment>
<dbReference type="PROSITE" id="PS51379">
    <property type="entry name" value="4FE4S_FER_2"/>
    <property type="match status" value="4"/>
</dbReference>
<dbReference type="PANTHER" id="PTHR43498">
    <property type="entry name" value="FERREDOXIN:COB-COM HETERODISULFIDE REDUCTASE SUBUNIT A"/>
    <property type="match status" value="1"/>
</dbReference>
<dbReference type="GO" id="GO:0051539">
    <property type="term" value="F:4 iron, 4 sulfur cluster binding"/>
    <property type="evidence" value="ECO:0007669"/>
    <property type="project" value="UniProtKB-KW"/>
</dbReference>
<dbReference type="Gene3D" id="3.30.70.20">
    <property type="match status" value="1"/>
</dbReference>
<dbReference type="GO" id="GO:0046872">
    <property type="term" value="F:metal ion binding"/>
    <property type="evidence" value="ECO:0007669"/>
    <property type="project" value="UniProtKB-KW"/>
</dbReference>
<dbReference type="GO" id="GO:0016491">
    <property type="term" value="F:oxidoreductase activity"/>
    <property type="evidence" value="ECO:0007669"/>
    <property type="project" value="UniProtKB-KW"/>
</dbReference>
<dbReference type="SUPFAM" id="SSF54862">
    <property type="entry name" value="4Fe-4S ferredoxins"/>
    <property type="match status" value="1"/>
</dbReference>
<evidence type="ECO:0000256" key="4">
    <source>
        <dbReference type="ARBA" id="ARBA00022723"/>
    </source>
</evidence>
<dbReference type="PROSITE" id="PS00198">
    <property type="entry name" value="4FE4S_FER_1"/>
    <property type="match status" value="4"/>
</dbReference>
<evidence type="ECO:0000256" key="5">
    <source>
        <dbReference type="ARBA" id="ARBA00022827"/>
    </source>
</evidence>
<keyword evidence="8" id="KW-0411">Iron-sulfur</keyword>